<dbReference type="Gene3D" id="3.40.640.10">
    <property type="entry name" value="Type I PLP-dependent aspartate aminotransferase-like (Major domain)"/>
    <property type="match status" value="1"/>
</dbReference>
<dbReference type="EMBL" id="AAMS01000008">
    <property type="protein sequence ID" value="EAQ05607.1"/>
    <property type="molecule type" value="Genomic_DNA"/>
</dbReference>
<keyword evidence="6" id="KW-0663">Pyridoxal phosphate</keyword>
<dbReference type="InterPro" id="IPR050596">
    <property type="entry name" value="AspAT/PAT-like"/>
</dbReference>
<keyword evidence="5 9" id="KW-0808">Transferase</keyword>
<evidence type="ECO:0000256" key="4">
    <source>
        <dbReference type="ARBA" id="ARBA00022576"/>
    </source>
</evidence>
<proteinExistence type="inferred from homology"/>
<dbReference type="Proteomes" id="UP000004507">
    <property type="component" value="Unassembled WGS sequence"/>
</dbReference>
<organism evidence="9 10">
    <name type="scientific">Yoonia vestfoldensis SKA53</name>
    <dbReference type="NCBI Taxonomy" id="314232"/>
    <lineage>
        <taxon>Bacteria</taxon>
        <taxon>Pseudomonadati</taxon>
        <taxon>Pseudomonadota</taxon>
        <taxon>Alphaproteobacteria</taxon>
        <taxon>Rhodobacterales</taxon>
        <taxon>Paracoccaceae</taxon>
        <taxon>Yoonia</taxon>
    </lineage>
</organism>
<dbReference type="GO" id="GO:0006520">
    <property type="term" value="P:amino acid metabolic process"/>
    <property type="evidence" value="ECO:0007669"/>
    <property type="project" value="InterPro"/>
</dbReference>
<dbReference type="GO" id="GO:0004069">
    <property type="term" value="F:L-aspartate:2-oxoglutarate aminotransferase activity"/>
    <property type="evidence" value="ECO:0007669"/>
    <property type="project" value="UniProtKB-EC"/>
</dbReference>
<sequence>MMQYADVTTRLAGLGSDKWVLSAAANARIRAGEAIINLTIGEPDVPTPAALIDSAITAMGAGRTGYSNGRGEPSLLNALSGKYSALTGRSIGTDRFLCLPGTQTSLYLVLTALCDPGCEVILGDPMYATYEGLIRASGAVPVPVSLDPAHAFRLQAADVAAAITPATRVIMLNTPHNPTGAILRPADLDAICALAAQHDLWVVSDEVYGNLTHDGAVFTSALANPTYEDRVIVTASISKSHAAPGFRSGWVCGPAAFCTRALPLSETMLFGSQPFIADMTAQAVAGAPDLATAMAARMARRAGIIHAALDGVAGLHVHKPEAGMFALLDIRALSRDSKAFALALLEAEAVAVMPGASFGKAFEGWLRLALNASDDATREACTRIKRFAMSWPR</sequence>
<accession>A3V8F5</accession>
<dbReference type="InterPro" id="IPR015421">
    <property type="entry name" value="PyrdxlP-dep_Trfase_major"/>
</dbReference>
<keyword evidence="10" id="KW-1185">Reference proteome</keyword>
<dbReference type="eggNOG" id="COG0436">
    <property type="taxonomic scope" value="Bacteria"/>
</dbReference>
<dbReference type="PANTHER" id="PTHR46383">
    <property type="entry name" value="ASPARTATE AMINOTRANSFERASE"/>
    <property type="match status" value="1"/>
</dbReference>
<evidence type="ECO:0000313" key="9">
    <source>
        <dbReference type="EMBL" id="EAQ05607.1"/>
    </source>
</evidence>
<dbReference type="STRING" id="314232.SKA53_00934"/>
<dbReference type="AlphaFoldDB" id="A3V8F5"/>
<dbReference type="InterPro" id="IPR015424">
    <property type="entry name" value="PyrdxlP-dep_Trfase"/>
</dbReference>
<dbReference type="SUPFAM" id="SSF53383">
    <property type="entry name" value="PLP-dependent transferases"/>
    <property type="match status" value="1"/>
</dbReference>
<evidence type="ECO:0000256" key="7">
    <source>
        <dbReference type="ARBA" id="ARBA00049185"/>
    </source>
</evidence>
<comment type="cofactor">
    <cofactor evidence="1">
        <name>pyridoxal 5'-phosphate</name>
        <dbReference type="ChEBI" id="CHEBI:597326"/>
    </cofactor>
</comment>
<evidence type="ECO:0000256" key="6">
    <source>
        <dbReference type="ARBA" id="ARBA00022898"/>
    </source>
</evidence>
<evidence type="ECO:0000256" key="5">
    <source>
        <dbReference type="ARBA" id="ARBA00022679"/>
    </source>
</evidence>
<dbReference type="EC" id="2.6.1.1" evidence="3"/>
<dbReference type="Pfam" id="PF00155">
    <property type="entry name" value="Aminotran_1_2"/>
    <property type="match status" value="1"/>
</dbReference>
<dbReference type="Gene3D" id="3.90.1150.10">
    <property type="entry name" value="Aspartate Aminotransferase, domain 1"/>
    <property type="match status" value="1"/>
</dbReference>
<dbReference type="PANTHER" id="PTHR46383:SF1">
    <property type="entry name" value="ASPARTATE AMINOTRANSFERASE"/>
    <property type="match status" value="1"/>
</dbReference>
<evidence type="ECO:0000256" key="3">
    <source>
        <dbReference type="ARBA" id="ARBA00012753"/>
    </source>
</evidence>
<dbReference type="CDD" id="cd00609">
    <property type="entry name" value="AAT_like"/>
    <property type="match status" value="1"/>
</dbReference>
<dbReference type="InterPro" id="IPR004839">
    <property type="entry name" value="Aminotransferase_I/II_large"/>
</dbReference>
<evidence type="ECO:0000259" key="8">
    <source>
        <dbReference type="Pfam" id="PF00155"/>
    </source>
</evidence>
<comment type="caution">
    <text evidence="9">The sequence shown here is derived from an EMBL/GenBank/DDBJ whole genome shotgun (WGS) entry which is preliminary data.</text>
</comment>
<evidence type="ECO:0000313" key="10">
    <source>
        <dbReference type="Proteomes" id="UP000004507"/>
    </source>
</evidence>
<evidence type="ECO:0000256" key="1">
    <source>
        <dbReference type="ARBA" id="ARBA00001933"/>
    </source>
</evidence>
<dbReference type="GO" id="GO:0030170">
    <property type="term" value="F:pyridoxal phosphate binding"/>
    <property type="evidence" value="ECO:0007669"/>
    <property type="project" value="InterPro"/>
</dbReference>
<gene>
    <name evidence="9" type="ORF">SKA53_00934</name>
</gene>
<dbReference type="HOGENOM" id="CLU_017584_4_0_5"/>
<dbReference type="InterPro" id="IPR015422">
    <property type="entry name" value="PyrdxlP-dep_Trfase_small"/>
</dbReference>
<comment type="similarity">
    <text evidence="2">Belongs to the class-I pyridoxal-phosphate-dependent aminotransferase family.</text>
</comment>
<feature type="domain" description="Aminotransferase class I/classII large" evidence="8">
    <location>
        <begin position="35"/>
        <end position="384"/>
    </location>
</feature>
<protein>
    <recommendedName>
        <fullName evidence="3">aspartate transaminase</fullName>
        <ecNumber evidence="3">2.6.1.1</ecNumber>
    </recommendedName>
</protein>
<evidence type="ECO:0000256" key="2">
    <source>
        <dbReference type="ARBA" id="ARBA00007441"/>
    </source>
</evidence>
<reference evidence="9 10" key="1">
    <citation type="submission" date="2006-01" db="EMBL/GenBank/DDBJ databases">
        <authorList>
            <person name="Hagstrom A."/>
            <person name="Ferriera S."/>
            <person name="Johnson J."/>
            <person name="Kravitz S."/>
            <person name="Halpern A."/>
            <person name="Remington K."/>
            <person name="Beeson K."/>
            <person name="Tran B."/>
            <person name="Rogers Y.-H."/>
            <person name="Friedman R."/>
            <person name="Venter J.C."/>
        </authorList>
    </citation>
    <scope>NUCLEOTIDE SEQUENCE [LARGE SCALE GENOMIC DNA]</scope>
    <source>
        <strain evidence="9 10">SKA53</strain>
    </source>
</reference>
<keyword evidence="4 9" id="KW-0032">Aminotransferase</keyword>
<comment type="catalytic activity">
    <reaction evidence="7">
        <text>L-aspartate + 2-oxoglutarate = oxaloacetate + L-glutamate</text>
        <dbReference type="Rhea" id="RHEA:21824"/>
        <dbReference type="ChEBI" id="CHEBI:16452"/>
        <dbReference type="ChEBI" id="CHEBI:16810"/>
        <dbReference type="ChEBI" id="CHEBI:29985"/>
        <dbReference type="ChEBI" id="CHEBI:29991"/>
        <dbReference type="EC" id="2.6.1.1"/>
    </reaction>
</comment>
<name>A3V8F5_9RHOB</name>